<protein>
    <submittedName>
        <fullName evidence="1">Uncharacterized protein</fullName>
    </submittedName>
</protein>
<reference evidence="1" key="1">
    <citation type="journal article" date="2022" name="bioRxiv">
        <title>Genomics of Preaxostyla Flagellates Illuminates Evolutionary Transitions and the Path Towards Mitochondrial Loss.</title>
        <authorList>
            <person name="Novak L.V.F."/>
            <person name="Treitli S.C."/>
            <person name="Pyrih J."/>
            <person name="Halakuc P."/>
            <person name="Pipaliya S.V."/>
            <person name="Vacek V."/>
            <person name="Brzon O."/>
            <person name="Soukal P."/>
            <person name="Eme L."/>
            <person name="Dacks J.B."/>
            <person name="Karnkowska A."/>
            <person name="Elias M."/>
            <person name="Hampl V."/>
        </authorList>
    </citation>
    <scope>NUCLEOTIDE SEQUENCE</scope>
    <source>
        <strain evidence="1">RCP-MX</strain>
    </source>
</reference>
<dbReference type="Proteomes" id="UP001141327">
    <property type="component" value="Unassembled WGS sequence"/>
</dbReference>
<dbReference type="EMBL" id="JAPMOS010000055">
    <property type="protein sequence ID" value="KAJ4457083.1"/>
    <property type="molecule type" value="Genomic_DNA"/>
</dbReference>
<gene>
    <name evidence="1" type="ORF">PAPYR_7593</name>
</gene>
<name>A0ABQ8UG15_9EUKA</name>
<sequence>MGDVVYPGPPDYLCFLFDSQQAAPPLGVGSASCCPVRTKMGLTAISIGLRWVNFHPFRGADRWAGTVASFLEISITVFDGGTLRLVRPWPMAGVRSFPSVVLPPFGVGAARGARVVLFLVRAGRYAVRMPL</sequence>
<evidence type="ECO:0000313" key="2">
    <source>
        <dbReference type="Proteomes" id="UP001141327"/>
    </source>
</evidence>
<keyword evidence="2" id="KW-1185">Reference proteome</keyword>
<accession>A0ABQ8UG15</accession>
<proteinExistence type="predicted"/>
<evidence type="ECO:0000313" key="1">
    <source>
        <dbReference type="EMBL" id="KAJ4457083.1"/>
    </source>
</evidence>
<comment type="caution">
    <text evidence="1">The sequence shown here is derived from an EMBL/GenBank/DDBJ whole genome shotgun (WGS) entry which is preliminary data.</text>
</comment>
<organism evidence="1 2">
    <name type="scientific">Paratrimastix pyriformis</name>
    <dbReference type="NCBI Taxonomy" id="342808"/>
    <lineage>
        <taxon>Eukaryota</taxon>
        <taxon>Metamonada</taxon>
        <taxon>Preaxostyla</taxon>
        <taxon>Paratrimastigidae</taxon>
        <taxon>Paratrimastix</taxon>
    </lineage>
</organism>